<evidence type="ECO:0000256" key="1">
    <source>
        <dbReference type="ARBA" id="ARBA00023015"/>
    </source>
</evidence>
<protein>
    <submittedName>
        <fullName evidence="4">ANTAR domain-containing protein</fullName>
    </submittedName>
</protein>
<dbReference type="AlphaFoldDB" id="A0A3A5M5X9"/>
<evidence type="ECO:0000313" key="4">
    <source>
        <dbReference type="EMBL" id="RJT83147.1"/>
    </source>
</evidence>
<dbReference type="PIRSF" id="PIRSF036625">
    <property type="entry name" value="GAF_ANTAR"/>
    <property type="match status" value="1"/>
</dbReference>
<organism evidence="4 5">
    <name type="scientific">Arthrobacter cheniae</name>
    <dbReference type="NCBI Taxonomy" id="1258888"/>
    <lineage>
        <taxon>Bacteria</taxon>
        <taxon>Bacillati</taxon>
        <taxon>Actinomycetota</taxon>
        <taxon>Actinomycetes</taxon>
        <taxon>Micrococcales</taxon>
        <taxon>Micrococcaceae</taxon>
        <taxon>Arthrobacter</taxon>
    </lineage>
</organism>
<evidence type="ECO:0000313" key="5">
    <source>
        <dbReference type="Proteomes" id="UP000272560"/>
    </source>
</evidence>
<dbReference type="InterPro" id="IPR003018">
    <property type="entry name" value="GAF"/>
</dbReference>
<dbReference type="OrthoDB" id="3820533at2"/>
<dbReference type="Pfam" id="PF13185">
    <property type="entry name" value="GAF_2"/>
    <property type="match status" value="1"/>
</dbReference>
<dbReference type="PROSITE" id="PS50921">
    <property type="entry name" value="ANTAR"/>
    <property type="match status" value="1"/>
</dbReference>
<accession>A0A3A5M5X9</accession>
<dbReference type="Gene3D" id="1.10.10.10">
    <property type="entry name" value="Winged helix-like DNA-binding domain superfamily/Winged helix DNA-binding domain"/>
    <property type="match status" value="1"/>
</dbReference>
<name>A0A3A5M5X9_9MICC</name>
<dbReference type="InterPro" id="IPR005561">
    <property type="entry name" value="ANTAR"/>
</dbReference>
<reference evidence="4 5" key="1">
    <citation type="submission" date="2018-09" db="EMBL/GenBank/DDBJ databases">
        <title>Novel species of Arthrobacter.</title>
        <authorList>
            <person name="Liu Q."/>
            <person name="Xin Y.-H."/>
        </authorList>
    </citation>
    <scope>NUCLEOTIDE SEQUENCE [LARGE SCALE GENOMIC DNA]</scope>
    <source>
        <strain evidence="4 5">Hz2</strain>
    </source>
</reference>
<evidence type="ECO:0000256" key="2">
    <source>
        <dbReference type="ARBA" id="ARBA00023163"/>
    </source>
</evidence>
<evidence type="ECO:0000259" key="3">
    <source>
        <dbReference type="PROSITE" id="PS50921"/>
    </source>
</evidence>
<keyword evidence="5" id="KW-1185">Reference proteome</keyword>
<dbReference type="InterPro" id="IPR036388">
    <property type="entry name" value="WH-like_DNA-bd_sf"/>
</dbReference>
<gene>
    <name evidence="4" type="ORF">D6T63_01440</name>
</gene>
<dbReference type="EMBL" id="QZVT01000001">
    <property type="protein sequence ID" value="RJT83147.1"/>
    <property type="molecule type" value="Genomic_DNA"/>
</dbReference>
<feature type="domain" description="ANTAR" evidence="3">
    <location>
        <begin position="178"/>
        <end position="239"/>
    </location>
</feature>
<dbReference type="InterPro" id="IPR029016">
    <property type="entry name" value="GAF-like_dom_sf"/>
</dbReference>
<dbReference type="Gene3D" id="3.30.450.40">
    <property type="match status" value="1"/>
</dbReference>
<sequence>MIAVPNERELAADAAENATVAVLQDMVLASEHVQQFLDGLVTVASAAFTSAYGKVFCGVTLLRPRSMASVASSSEEARLMDEVQYGFDDGPCLRAAREGHTVHIPDFATESRFPRYREAIAGHGIRAALGIPIRLESGASAGLDFYSTEANSFTDTSISVAEGIARDASKSLRLAVRIATLSDSSEHLRTAMKSRTAIDLAVGAIMGQNRCSQAEAVAILRTAGQGRNTRLRDLADELLASLGQTGPVRTHFDR</sequence>
<dbReference type="GO" id="GO:0003723">
    <property type="term" value="F:RNA binding"/>
    <property type="evidence" value="ECO:0007669"/>
    <property type="project" value="InterPro"/>
</dbReference>
<keyword evidence="1" id="KW-0805">Transcription regulation</keyword>
<dbReference type="InterPro" id="IPR012074">
    <property type="entry name" value="GAF_ANTAR"/>
</dbReference>
<keyword evidence="2" id="KW-0804">Transcription</keyword>
<dbReference type="SUPFAM" id="SSF55781">
    <property type="entry name" value="GAF domain-like"/>
    <property type="match status" value="1"/>
</dbReference>
<dbReference type="Pfam" id="PF03861">
    <property type="entry name" value="ANTAR"/>
    <property type="match status" value="1"/>
</dbReference>
<proteinExistence type="predicted"/>
<dbReference type="SMART" id="SM01012">
    <property type="entry name" value="ANTAR"/>
    <property type="match status" value="1"/>
</dbReference>
<comment type="caution">
    <text evidence="4">The sequence shown here is derived from an EMBL/GenBank/DDBJ whole genome shotgun (WGS) entry which is preliminary data.</text>
</comment>
<dbReference type="Proteomes" id="UP000272560">
    <property type="component" value="Unassembled WGS sequence"/>
</dbReference>